<protein>
    <submittedName>
        <fullName evidence="1">Uncharacterized protein</fullName>
    </submittedName>
</protein>
<accession>A0A0T9NNZ1</accession>
<evidence type="ECO:0000313" key="2">
    <source>
        <dbReference type="Proteomes" id="UP000041882"/>
    </source>
</evidence>
<reference evidence="2" key="1">
    <citation type="submission" date="2015-03" db="EMBL/GenBank/DDBJ databases">
        <authorList>
            <consortium name="Pathogen Informatics"/>
            <person name="Murphy D."/>
        </authorList>
    </citation>
    <scope>NUCLEOTIDE SEQUENCE [LARGE SCALE GENOMIC DNA]</scope>
    <source>
        <strain evidence="2">IP6945</strain>
    </source>
</reference>
<dbReference type="EMBL" id="CQAW01000003">
    <property type="protein sequence ID" value="CNH22184.1"/>
    <property type="molecule type" value="Genomic_DNA"/>
</dbReference>
<keyword evidence="2" id="KW-1185">Reference proteome</keyword>
<organism evidence="1 2">
    <name type="scientific">Yersinia thracica</name>
    <dbReference type="NCBI Taxonomy" id="2890319"/>
    <lineage>
        <taxon>Bacteria</taxon>
        <taxon>Pseudomonadati</taxon>
        <taxon>Pseudomonadota</taxon>
        <taxon>Gammaproteobacteria</taxon>
        <taxon>Enterobacterales</taxon>
        <taxon>Yersiniaceae</taxon>
        <taxon>Yersinia</taxon>
    </lineage>
</organism>
<sequence length="32" mass="3488">MDSTTKAPCRTAFLHLPASLAATLPPEVRHVR</sequence>
<proteinExistence type="predicted"/>
<dbReference type="AlphaFoldDB" id="A0A0T9NNZ1"/>
<evidence type="ECO:0000313" key="1">
    <source>
        <dbReference type="EMBL" id="CNH22184.1"/>
    </source>
</evidence>
<name>A0A0T9NNZ1_9GAMM</name>
<dbReference type="Proteomes" id="UP000041882">
    <property type="component" value="Unassembled WGS sequence"/>
</dbReference>
<gene>
    <name evidence="1" type="ORF">ERS008472_00888</name>
</gene>